<dbReference type="Pfam" id="PF02194">
    <property type="entry name" value="PXA"/>
    <property type="match status" value="1"/>
</dbReference>
<dbReference type="Pfam" id="PF00787">
    <property type="entry name" value="PX"/>
    <property type="match status" value="1"/>
</dbReference>
<dbReference type="AlphaFoldDB" id="A0A0D1WNK8"/>
<dbReference type="PANTHER" id="PTHR22775">
    <property type="entry name" value="SORTING NEXIN"/>
    <property type="match status" value="1"/>
</dbReference>
<dbReference type="PROSITE" id="PS51207">
    <property type="entry name" value="PXA"/>
    <property type="match status" value="1"/>
</dbReference>
<name>A0A0D1WNK8_EXOME</name>
<dbReference type="PANTHER" id="PTHR22775:SF47">
    <property type="entry name" value="MEIOTICALLY UP-REGULATED GENE 122 PROTEIN"/>
    <property type="match status" value="1"/>
</dbReference>
<dbReference type="STRING" id="212818.A0A0D1WNK8"/>
<feature type="domain" description="PXA" evidence="3">
    <location>
        <begin position="171"/>
        <end position="351"/>
    </location>
</feature>
<feature type="compositionally biased region" description="Polar residues" evidence="2">
    <location>
        <begin position="698"/>
        <end position="734"/>
    </location>
</feature>
<evidence type="ECO:0000313" key="4">
    <source>
        <dbReference type="EMBL" id="KIV90610.1"/>
    </source>
</evidence>
<dbReference type="InterPro" id="IPR036871">
    <property type="entry name" value="PX_dom_sf"/>
</dbReference>
<feature type="region of interest" description="Disordered" evidence="2">
    <location>
        <begin position="1"/>
        <end position="49"/>
    </location>
</feature>
<sequence length="1034" mass="111883">MPDPSDPTPETESIDQDPPQTPEAALLPNKSPSTPVPPSPPETTARPLSSAAALDATLRFFANASNETLGACAVGLCASTYLVLGRVGLVLIGAVGGVVLHATWEAHQADGVDTDKAAGSRKRKELGIEVAKRVLDWRDNQRHARSDSLSVVSTVADEVDPAKPLDYSGFRPKTKEALTNLTDAVIRDYVQWWYSPLLPKDQSFPTGSRQVLTSFILSFSNHLSRKRPADPFLDFLANSTSIAIVFLSELSTALKASSNQDAEKAIQTYLHFQPDSNLANVLSREQQDRKLNLVADDILQNFLDSKAYGFPLARTFLRETLASLLLENTITTCSKPEWINTWIVYLLEAGEPELLNVIDAGVGDLATVAAQSDTTATASSKRHSRRVSKAEEAMEEAMREAQRLNEMIAEDEARRKRGLPPSDLEETSSVATTDVGLATPSSSDSDRNRRSEQSLDSSLVFDVDGNAFPSAHPSPSREHPPFTNFDQLGEIASPVQSVSTAPTPTEVMVAIPLTLHNATITIMDLSDVSDQSTFKQPPKSEYLLQIEPASQRFPGWMVTRKFSDFDPLHETLRKIAPVTSASEFSLHYPTLPSWRGQNSATLIQSLEAYLRFALKFEPLAETAAMKTFLDKETGLQKAPAQSKNVLSQGGAALENVGKNFINVLGQGGKNIAGGGKAVFGGVSGVFGAVAGGQGVQKKSTSTPSRAFAQSSRSDTATPSSLKYSSEAARQSSDSFEAKPVLPRRPGSGLPSSENGPRSRSSSMLGGINSGRPSEEILNIPPPPSEISDDYQPVPRTLTEAIPETPPRSRQDTITAADPHQLTKTEVSALLEPSVNDMTPNTNTTSTPALAQSSPNVSPAKIKSTTLRKNLPIDEAETRVTIDLIFAILTELYSLSSAWTIRLSLLSAAKTYLLRPQNPQIESIRILLQESVIDANFSDDGLANHINKLRENTLPTPEELAKWPQELSAEEKEALRIKARKLLVERGMPQALTSVMGQAASGEALGRVFDCLQVQEVARGLIFALLLQAIRATTQ</sequence>
<evidence type="ECO:0000256" key="2">
    <source>
        <dbReference type="SAM" id="MobiDB-lite"/>
    </source>
</evidence>
<proteinExistence type="inferred from homology"/>
<dbReference type="InterPro" id="IPR003114">
    <property type="entry name" value="Phox_assoc"/>
</dbReference>
<dbReference type="OrthoDB" id="41200at2759"/>
<organism evidence="4 5">
    <name type="scientific">Exophiala mesophila</name>
    <name type="common">Black yeast-like fungus</name>
    <dbReference type="NCBI Taxonomy" id="212818"/>
    <lineage>
        <taxon>Eukaryota</taxon>
        <taxon>Fungi</taxon>
        <taxon>Dikarya</taxon>
        <taxon>Ascomycota</taxon>
        <taxon>Pezizomycotina</taxon>
        <taxon>Eurotiomycetes</taxon>
        <taxon>Chaetothyriomycetidae</taxon>
        <taxon>Chaetothyriales</taxon>
        <taxon>Herpotrichiellaceae</taxon>
        <taxon>Exophiala</taxon>
    </lineage>
</organism>
<dbReference type="InterPro" id="IPR001683">
    <property type="entry name" value="PX_dom"/>
</dbReference>
<feature type="region of interest" description="Disordered" evidence="2">
    <location>
        <begin position="407"/>
        <end position="486"/>
    </location>
</feature>
<feature type="compositionally biased region" description="Low complexity" evidence="2">
    <location>
        <begin position="750"/>
        <end position="762"/>
    </location>
</feature>
<feature type="compositionally biased region" description="Basic and acidic residues" evidence="2">
    <location>
        <begin position="444"/>
        <end position="453"/>
    </location>
</feature>
<dbReference type="Proteomes" id="UP000054302">
    <property type="component" value="Unassembled WGS sequence"/>
</dbReference>
<dbReference type="InterPro" id="IPR013937">
    <property type="entry name" value="Sorting_nexin_C"/>
</dbReference>
<dbReference type="OMA" id="INGWIIH"/>
<dbReference type="Pfam" id="PF08628">
    <property type="entry name" value="Nexin_C"/>
    <property type="match status" value="1"/>
</dbReference>
<dbReference type="HOGENOM" id="CLU_007315_0_0_1"/>
<comment type="similarity">
    <text evidence="1">Belongs to the sorting nexin family.</text>
</comment>
<dbReference type="GO" id="GO:0035091">
    <property type="term" value="F:phosphatidylinositol binding"/>
    <property type="evidence" value="ECO:0007669"/>
    <property type="project" value="InterPro"/>
</dbReference>
<dbReference type="SMART" id="SM00313">
    <property type="entry name" value="PXA"/>
    <property type="match status" value="1"/>
</dbReference>
<evidence type="ECO:0000256" key="1">
    <source>
        <dbReference type="ARBA" id="ARBA00010883"/>
    </source>
</evidence>
<feature type="region of interest" description="Disordered" evidence="2">
    <location>
        <begin position="373"/>
        <end position="392"/>
    </location>
</feature>
<reference evidence="4 5" key="1">
    <citation type="submission" date="2015-01" db="EMBL/GenBank/DDBJ databases">
        <title>The Genome Sequence of Exophiala mesophila CBS40295.</title>
        <authorList>
            <consortium name="The Broad Institute Genomics Platform"/>
            <person name="Cuomo C."/>
            <person name="de Hoog S."/>
            <person name="Gorbushina A."/>
            <person name="Stielow B."/>
            <person name="Teixiera M."/>
            <person name="Abouelleil A."/>
            <person name="Chapman S.B."/>
            <person name="Priest M."/>
            <person name="Young S.K."/>
            <person name="Wortman J."/>
            <person name="Nusbaum C."/>
            <person name="Birren B."/>
        </authorList>
    </citation>
    <scope>NUCLEOTIDE SEQUENCE [LARGE SCALE GENOMIC DNA]</scope>
    <source>
        <strain evidence="4 5">CBS 40295</strain>
    </source>
</reference>
<dbReference type="Gene3D" id="3.30.1520.10">
    <property type="entry name" value="Phox-like domain"/>
    <property type="match status" value="1"/>
</dbReference>
<accession>A0A0D1WNK8</accession>
<evidence type="ECO:0000259" key="3">
    <source>
        <dbReference type="PROSITE" id="PS51207"/>
    </source>
</evidence>
<dbReference type="CDD" id="cd06093">
    <property type="entry name" value="PX_domain"/>
    <property type="match status" value="1"/>
</dbReference>
<evidence type="ECO:0000313" key="5">
    <source>
        <dbReference type="Proteomes" id="UP000054302"/>
    </source>
</evidence>
<feature type="region of interest" description="Disordered" evidence="2">
    <location>
        <begin position="693"/>
        <end position="791"/>
    </location>
</feature>
<dbReference type="EMBL" id="KN847524">
    <property type="protein sequence ID" value="KIV90610.1"/>
    <property type="molecule type" value="Genomic_DNA"/>
</dbReference>
<keyword evidence="5" id="KW-1185">Reference proteome</keyword>
<dbReference type="RefSeq" id="XP_016222184.1">
    <property type="nucleotide sequence ID" value="XM_016372852.1"/>
</dbReference>
<dbReference type="VEuPathDB" id="FungiDB:PV10_07895"/>
<gene>
    <name evidence="4" type="ORF">PV10_07895</name>
</gene>
<dbReference type="SUPFAM" id="SSF64268">
    <property type="entry name" value="PX domain"/>
    <property type="match status" value="1"/>
</dbReference>
<dbReference type="GeneID" id="27325740"/>
<protein>
    <recommendedName>
        <fullName evidence="3">PXA domain-containing protein</fullName>
    </recommendedName>
</protein>